<proteinExistence type="predicted"/>
<reference evidence="2" key="2">
    <citation type="submission" date="2020-09" db="EMBL/GenBank/DDBJ databases">
        <authorList>
            <person name="Sun Q."/>
            <person name="Ohkuma M."/>
        </authorList>
    </citation>
    <scope>NUCLEOTIDE SEQUENCE</scope>
    <source>
        <strain evidence="2">JCM 3091</strain>
    </source>
</reference>
<comment type="caution">
    <text evidence="2">The sequence shown here is derived from an EMBL/GenBank/DDBJ whole genome shotgun (WGS) entry which is preliminary data.</text>
</comment>
<sequence>MGAGYGRPADALRTPPIVERTHPSATGAAMRTALLAAPALLLAGCTTASAPAPTTPRAEASQAPAPTPTADTVHALGASVDADDITVTAYAYKALPAAGATQHGVIDAKACNRVAEDRTVSQGPWLLSFADDTEAEAGGTGVLRPEYPFDGRKLRPGQCVRGWVPVELPKSARRPVMVVYRPSLPGRELRSVSWRIP</sequence>
<dbReference type="EMBL" id="BMQC01000008">
    <property type="protein sequence ID" value="GGK32284.1"/>
    <property type="molecule type" value="Genomic_DNA"/>
</dbReference>
<evidence type="ECO:0000313" key="3">
    <source>
        <dbReference type="Proteomes" id="UP000662200"/>
    </source>
</evidence>
<feature type="compositionally biased region" description="Low complexity" evidence="1">
    <location>
        <begin position="50"/>
        <end position="60"/>
    </location>
</feature>
<evidence type="ECO:0000313" key="2">
    <source>
        <dbReference type="EMBL" id="GGK32284.1"/>
    </source>
</evidence>
<reference evidence="2" key="1">
    <citation type="journal article" date="2014" name="Int. J. Syst. Evol. Microbiol.">
        <title>Complete genome sequence of Corynebacterium casei LMG S-19264T (=DSM 44701T), isolated from a smear-ripened cheese.</title>
        <authorList>
            <consortium name="US DOE Joint Genome Institute (JGI-PGF)"/>
            <person name="Walter F."/>
            <person name="Albersmeier A."/>
            <person name="Kalinowski J."/>
            <person name="Ruckert C."/>
        </authorList>
    </citation>
    <scope>NUCLEOTIDE SEQUENCE</scope>
    <source>
        <strain evidence="2">JCM 3091</strain>
    </source>
</reference>
<dbReference type="AlphaFoldDB" id="A0A8J3BNP9"/>
<protein>
    <recommendedName>
        <fullName evidence="4">DUF4352 domain-containing protein</fullName>
    </recommendedName>
</protein>
<accession>A0A8J3BNP9</accession>
<evidence type="ECO:0008006" key="4">
    <source>
        <dbReference type="Google" id="ProtNLM"/>
    </source>
</evidence>
<evidence type="ECO:0000256" key="1">
    <source>
        <dbReference type="SAM" id="MobiDB-lite"/>
    </source>
</evidence>
<gene>
    <name evidence="2" type="ORF">GCM10010124_26320</name>
</gene>
<feature type="region of interest" description="Disordered" evidence="1">
    <location>
        <begin position="50"/>
        <end position="71"/>
    </location>
</feature>
<dbReference type="Proteomes" id="UP000662200">
    <property type="component" value="Unassembled WGS sequence"/>
</dbReference>
<organism evidence="2 3">
    <name type="scientific">Pilimelia terevasa</name>
    <dbReference type="NCBI Taxonomy" id="53372"/>
    <lineage>
        <taxon>Bacteria</taxon>
        <taxon>Bacillati</taxon>
        <taxon>Actinomycetota</taxon>
        <taxon>Actinomycetes</taxon>
        <taxon>Micromonosporales</taxon>
        <taxon>Micromonosporaceae</taxon>
        <taxon>Pilimelia</taxon>
    </lineage>
</organism>
<name>A0A8J3BNP9_9ACTN</name>
<keyword evidence="3" id="KW-1185">Reference proteome</keyword>